<dbReference type="Proteomes" id="UP001604277">
    <property type="component" value="Unassembled WGS sequence"/>
</dbReference>
<dbReference type="EMBL" id="JBFOLJ010000007">
    <property type="protein sequence ID" value="KAL2520312.1"/>
    <property type="molecule type" value="Genomic_DNA"/>
</dbReference>
<accession>A0ABD1U5N6</accession>
<reference evidence="2" key="1">
    <citation type="submission" date="2024-07" db="EMBL/GenBank/DDBJ databases">
        <title>Two chromosome-level genome assemblies of Korean endemic species Abeliophyllum distichum and Forsythia ovata (Oleaceae).</title>
        <authorList>
            <person name="Jang H."/>
        </authorList>
    </citation>
    <scope>NUCLEOTIDE SEQUENCE [LARGE SCALE GENOMIC DNA]</scope>
</reference>
<dbReference type="AlphaFoldDB" id="A0ABD1U5N6"/>
<gene>
    <name evidence="1" type="ORF">Fot_24235</name>
</gene>
<organism evidence="1 2">
    <name type="scientific">Forsythia ovata</name>
    <dbReference type="NCBI Taxonomy" id="205694"/>
    <lineage>
        <taxon>Eukaryota</taxon>
        <taxon>Viridiplantae</taxon>
        <taxon>Streptophyta</taxon>
        <taxon>Embryophyta</taxon>
        <taxon>Tracheophyta</taxon>
        <taxon>Spermatophyta</taxon>
        <taxon>Magnoliopsida</taxon>
        <taxon>eudicotyledons</taxon>
        <taxon>Gunneridae</taxon>
        <taxon>Pentapetalae</taxon>
        <taxon>asterids</taxon>
        <taxon>lamiids</taxon>
        <taxon>Lamiales</taxon>
        <taxon>Oleaceae</taxon>
        <taxon>Forsythieae</taxon>
        <taxon>Forsythia</taxon>
    </lineage>
</organism>
<comment type="caution">
    <text evidence="1">The sequence shown here is derived from an EMBL/GenBank/DDBJ whole genome shotgun (WGS) entry which is preliminary data.</text>
</comment>
<name>A0ABD1U5N6_9LAMI</name>
<proteinExistence type="predicted"/>
<keyword evidence="2" id="KW-1185">Reference proteome</keyword>
<sequence>MVNLDAAKAKFDQLTQLKFNLVAENRKLRESVDLVKSKVNDFKPELKEMDVKSLEEELQAFLSDKAGETEYMQSLQLQIMKLKEISRIVRCCCGEEYSVELDLCV</sequence>
<evidence type="ECO:0000313" key="1">
    <source>
        <dbReference type="EMBL" id="KAL2520312.1"/>
    </source>
</evidence>
<protein>
    <submittedName>
        <fullName evidence="1">Uncharacterized protein</fullName>
    </submittedName>
</protein>
<dbReference type="PANTHER" id="PTHR38353:SF2">
    <property type="entry name" value="TROPOMYOSIN"/>
    <property type="match status" value="1"/>
</dbReference>
<evidence type="ECO:0000313" key="2">
    <source>
        <dbReference type="Proteomes" id="UP001604277"/>
    </source>
</evidence>
<dbReference type="PANTHER" id="PTHR38353">
    <property type="entry name" value="TROPOMYOSIN"/>
    <property type="match status" value="1"/>
</dbReference>